<dbReference type="AlphaFoldDB" id="A0A6A4I568"/>
<dbReference type="EMBL" id="ML769407">
    <property type="protein sequence ID" value="KAE9405706.1"/>
    <property type="molecule type" value="Genomic_DNA"/>
</dbReference>
<keyword evidence="1" id="KW-0472">Membrane</keyword>
<keyword evidence="3" id="KW-1185">Reference proteome</keyword>
<feature type="transmembrane region" description="Helical" evidence="1">
    <location>
        <begin position="57"/>
        <end position="75"/>
    </location>
</feature>
<feature type="transmembrane region" description="Helical" evidence="1">
    <location>
        <begin position="145"/>
        <end position="169"/>
    </location>
</feature>
<evidence type="ECO:0008006" key="4">
    <source>
        <dbReference type="Google" id="ProtNLM"/>
    </source>
</evidence>
<feature type="transmembrane region" description="Helical" evidence="1">
    <location>
        <begin position="227"/>
        <end position="248"/>
    </location>
</feature>
<feature type="transmembrane region" description="Helical" evidence="1">
    <location>
        <begin position="119"/>
        <end position="138"/>
    </location>
</feature>
<evidence type="ECO:0000313" key="3">
    <source>
        <dbReference type="Proteomes" id="UP000799118"/>
    </source>
</evidence>
<accession>A0A6A4I568</accession>
<keyword evidence="1" id="KW-0812">Transmembrane</keyword>
<evidence type="ECO:0000313" key="2">
    <source>
        <dbReference type="EMBL" id="KAE9405706.1"/>
    </source>
</evidence>
<sequence>MALTEAEVDAVRLALAETTDFRIFPLLVETILWAIFTVLISMASYTLLSRRQPRSKIMLALILVMYGFATLDWAIDVRRVWTDLKISIPAELSSPLHNESVLNTENTVLHIIQSTTNNISVAIGGIIICWRVCVVYVWKKRVIAIAIFLWLATAITAFTCNLTQIAVALPNAIHLRPLASSQLAIGSIALAFSSIMNIWATGMIAVRAWQSRREIRRHFANSDPKSFTESVLTLFVETGAVYTALWILKNVMIIPQVTTTPYMNYADVVMDIAVGLYPTLILIVVALQRSHLEHQFSYCDGKVETLHFAPTTSSKLDLHSVDTVGGEANVLVSVQLGQCTDTPSESNSSFKTVDKHTRTSV</sequence>
<dbReference type="Proteomes" id="UP000799118">
    <property type="component" value="Unassembled WGS sequence"/>
</dbReference>
<proteinExistence type="predicted"/>
<evidence type="ECO:0000256" key="1">
    <source>
        <dbReference type="SAM" id="Phobius"/>
    </source>
</evidence>
<keyword evidence="1" id="KW-1133">Transmembrane helix</keyword>
<feature type="transmembrane region" description="Helical" evidence="1">
    <location>
        <begin position="23"/>
        <end position="45"/>
    </location>
</feature>
<feature type="transmembrane region" description="Helical" evidence="1">
    <location>
        <begin position="268"/>
        <end position="287"/>
    </location>
</feature>
<organism evidence="2 3">
    <name type="scientific">Gymnopus androsaceus JB14</name>
    <dbReference type="NCBI Taxonomy" id="1447944"/>
    <lineage>
        <taxon>Eukaryota</taxon>
        <taxon>Fungi</taxon>
        <taxon>Dikarya</taxon>
        <taxon>Basidiomycota</taxon>
        <taxon>Agaricomycotina</taxon>
        <taxon>Agaricomycetes</taxon>
        <taxon>Agaricomycetidae</taxon>
        <taxon>Agaricales</taxon>
        <taxon>Marasmiineae</taxon>
        <taxon>Omphalotaceae</taxon>
        <taxon>Gymnopus</taxon>
    </lineage>
</organism>
<gene>
    <name evidence="2" type="ORF">BT96DRAFT_915912</name>
</gene>
<name>A0A6A4I568_9AGAR</name>
<dbReference type="OrthoDB" id="2744793at2759"/>
<reference evidence="2" key="1">
    <citation type="journal article" date="2019" name="Environ. Microbiol.">
        <title>Fungal ecological strategies reflected in gene transcription - a case study of two litter decomposers.</title>
        <authorList>
            <person name="Barbi F."/>
            <person name="Kohler A."/>
            <person name="Barry K."/>
            <person name="Baskaran P."/>
            <person name="Daum C."/>
            <person name="Fauchery L."/>
            <person name="Ihrmark K."/>
            <person name="Kuo A."/>
            <person name="LaButti K."/>
            <person name="Lipzen A."/>
            <person name="Morin E."/>
            <person name="Grigoriev I.V."/>
            <person name="Henrissat B."/>
            <person name="Lindahl B."/>
            <person name="Martin F."/>
        </authorList>
    </citation>
    <scope>NUCLEOTIDE SEQUENCE</scope>
    <source>
        <strain evidence="2">JB14</strain>
    </source>
</reference>
<protein>
    <recommendedName>
        <fullName evidence="4">Family A G protein-coupled receptor-like protein</fullName>
    </recommendedName>
</protein>
<feature type="transmembrane region" description="Helical" evidence="1">
    <location>
        <begin position="181"/>
        <end position="206"/>
    </location>
</feature>